<dbReference type="Pfam" id="PF22746">
    <property type="entry name" value="SHOCT-like_DUF2089-C"/>
    <property type="match status" value="1"/>
</dbReference>
<dbReference type="EMBL" id="MFAF01000070">
    <property type="protein sequence ID" value="OGD75505.1"/>
    <property type="molecule type" value="Genomic_DNA"/>
</dbReference>
<dbReference type="Proteomes" id="UP000177187">
    <property type="component" value="Unassembled WGS sequence"/>
</dbReference>
<reference evidence="2 3" key="1">
    <citation type="journal article" date="2016" name="Nat. Commun.">
        <title>Thousands of microbial genomes shed light on interconnected biogeochemical processes in an aquifer system.</title>
        <authorList>
            <person name="Anantharaman K."/>
            <person name="Brown C.T."/>
            <person name="Hug L.A."/>
            <person name="Sharon I."/>
            <person name="Castelle C.J."/>
            <person name="Probst A.J."/>
            <person name="Thomas B.C."/>
            <person name="Singh A."/>
            <person name="Wilkins M.J."/>
            <person name="Karaoz U."/>
            <person name="Brodie E.L."/>
            <person name="Williams K.H."/>
            <person name="Hubbard S.S."/>
            <person name="Banfield J.F."/>
        </authorList>
    </citation>
    <scope>NUCLEOTIDE SEQUENCE [LARGE SCALE GENOMIC DNA]</scope>
</reference>
<protein>
    <recommendedName>
        <fullName evidence="1">YvlB/LiaX N-terminal domain-containing protein</fullName>
    </recommendedName>
</protein>
<sequence length="126" mass="13923">MTAEERKKILEMVADGTVTTEEAERLFTAAGSDDDAPTSARADNKFLIIKVHQGDKTNVNVRLPLALARLAKMFIPKDVEVNGKPLNVDMDQIINLVESEVEGNIVEVHQVDDDSGEITDVEIYLE</sequence>
<evidence type="ECO:0000259" key="1">
    <source>
        <dbReference type="Pfam" id="PF22746"/>
    </source>
</evidence>
<feature type="domain" description="YvlB/LiaX N-terminal" evidence="1">
    <location>
        <begin position="4"/>
        <end position="27"/>
    </location>
</feature>
<dbReference type="STRING" id="1817816.A2Y64_02615"/>
<gene>
    <name evidence="2" type="ORF">A2Y64_02615</name>
</gene>
<comment type="caution">
    <text evidence="2">The sequence shown here is derived from an EMBL/GenBank/DDBJ whole genome shotgun (WGS) entry which is preliminary data.</text>
</comment>
<dbReference type="AlphaFoldDB" id="A0A1F5F799"/>
<organism evidence="2 3">
    <name type="scientific">Candidatus Coatesbacteria bacterium RBG_13_66_14</name>
    <dbReference type="NCBI Taxonomy" id="1817816"/>
    <lineage>
        <taxon>Bacteria</taxon>
        <taxon>Candidatus Coatesiibacteriota</taxon>
    </lineage>
</organism>
<dbReference type="InterPro" id="IPR053959">
    <property type="entry name" value="YvlB/LiaX_N"/>
</dbReference>
<accession>A0A1F5F799</accession>
<evidence type="ECO:0000313" key="2">
    <source>
        <dbReference type="EMBL" id="OGD75505.1"/>
    </source>
</evidence>
<name>A0A1F5F799_9BACT</name>
<evidence type="ECO:0000313" key="3">
    <source>
        <dbReference type="Proteomes" id="UP000177187"/>
    </source>
</evidence>
<proteinExistence type="predicted"/>